<proteinExistence type="predicted"/>
<dbReference type="PRINTS" id="PR00033">
    <property type="entry name" value="HTHASNC"/>
</dbReference>
<dbReference type="SMART" id="SM00344">
    <property type="entry name" value="HTH_ASNC"/>
    <property type="match status" value="1"/>
</dbReference>
<dbReference type="Proteomes" id="UP000524404">
    <property type="component" value="Unassembled WGS sequence"/>
</dbReference>
<reference evidence="5 6" key="1">
    <citation type="submission" date="2020-08" db="EMBL/GenBank/DDBJ databases">
        <title>Functional genomics of gut bacteria from endangered species of beetles.</title>
        <authorList>
            <person name="Carlos-Shanley C."/>
        </authorList>
    </citation>
    <scope>NUCLEOTIDE SEQUENCE [LARGE SCALE GENOMIC DNA]</scope>
    <source>
        <strain evidence="5 6">S00070</strain>
    </source>
</reference>
<dbReference type="Pfam" id="PF13412">
    <property type="entry name" value="HTH_24"/>
    <property type="match status" value="1"/>
</dbReference>
<dbReference type="InterPro" id="IPR019888">
    <property type="entry name" value="Tscrpt_reg_AsnC-like"/>
</dbReference>
<dbReference type="GO" id="GO:0005829">
    <property type="term" value="C:cytosol"/>
    <property type="evidence" value="ECO:0007669"/>
    <property type="project" value="TreeGrafter"/>
</dbReference>
<dbReference type="SUPFAM" id="SSF46785">
    <property type="entry name" value="Winged helix' DNA-binding domain"/>
    <property type="match status" value="1"/>
</dbReference>
<name>A0A841ENQ7_9BACT</name>
<dbReference type="Pfam" id="PF01037">
    <property type="entry name" value="AsnC_trans_reg"/>
    <property type="match status" value="1"/>
</dbReference>
<evidence type="ECO:0000256" key="2">
    <source>
        <dbReference type="ARBA" id="ARBA00023125"/>
    </source>
</evidence>
<evidence type="ECO:0000313" key="6">
    <source>
        <dbReference type="Proteomes" id="UP000524404"/>
    </source>
</evidence>
<dbReference type="InterPro" id="IPR011008">
    <property type="entry name" value="Dimeric_a/b-barrel"/>
</dbReference>
<evidence type="ECO:0000256" key="1">
    <source>
        <dbReference type="ARBA" id="ARBA00023015"/>
    </source>
</evidence>
<gene>
    <name evidence="5" type="ORF">HNP25_000560</name>
</gene>
<feature type="domain" description="HTH asnC-type" evidence="4">
    <location>
        <begin position="4"/>
        <end position="65"/>
    </location>
</feature>
<dbReference type="Gene3D" id="3.30.70.920">
    <property type="match status" value="1"/>
</dbReference>
<dbReference type="GO" id="GO:0043565">
    <property type="term" value="F:sequence-specific DNA binding"/>
    <property type="evidence" value="ECO:0007669"/>
    <property type="project" value="InterPro"/>
</dbReference>
<dbReference type="InterPro" id="IPR000485">
    <property type="entry name" value="AsnC-type_HTH_dom"/>
</dbReference>
<keyword evidence="1" id="KW-0805">Transcription regulation</keyword>
<dbReference type="InterPro" id="IPR019887">
    <property type="entry name" value="Tscrpt_reg_AsnC/Lrp_C"/>
</dbReference>
<dbReference type="Gene3D" id="1.10.10.10">
    <property type="entry name" value="Winged helix-like DNA-binding domain superfamily/Winged helix DNA-binding domain"/>
    <property type="match status" value="1"/>
</dbReference>
<evidence type="ECO:0000259" key="4">
    <source>
        <dbReference type="PROSITE" id="PS50956"/>
    </source>
</evidence>
<dbReference type="PANTHER" id="PTHR30154:SF34">
    <property type="entry name" value="TRANSCRIPTIONAL REGULATOR AZLB"/>
    <property type="match status" value="1"/>
</dbReference>
<keyword evidence="6" id="KW-1185">Reference proteome</keyword>
<dbReference type="GO" id="GO:0006355">
    <property type="term" value="P:regulation of DNA-templated transcription"/>
    <property type="evidence" value="ECO:0007669"/>
    <property type="project" value="UniProtKB-ARBA"/>
</dbReference>
<dbReference type="InterPro" id="IPR019885">
    <property type="entry name" value="Tscrpt_reg_HTH_AsnC-type_CS"/>
</dbReference>
<evidence type="ECO:0000256" key="3">
    <source>
        <dbReference type="ARBA" id="ARBA00023163"/>
    </source>
</evidence>
<accession>A0A841ENQ7</accession>
<evidence type="ECO:0000313" key="5">
    <source>
        <dbReference type="EMBL" id="MBB6001920.1"/>
    </source>
</evidence>
<organism evidence="5 6">
    <name type="scientific">Arcicella rosea</name>
    <dbReference type="NCBI Taxonomy" id="502909"/>
    <lineage>
        <taxon>Bacteria</taxon>
        <taxon>Pseudomonadati</taxon>
        <taxon>Bacteroidota</taxon>
        <taxon>Cytophagia</taxon>
        <taxon>Cytophagales</taxon>
        <taxon>Flectobacillaceae</taxon>
        <taxon>Arcicella</taxon>
    </lineage>
</organism>
<comment type="caution">
    <text evidence="5">The sequence shown here is derived from an EMBL/GenBank/DDBJ whole genome shotgun (WGS) entry which is preliminary data.</text>
</comment>
<protein>
    <submittedName>
        <fullName evidence="5">DNA-binding Lrp family transcriptional regulator</fullName>
    </submittedName>
</protein>
<dbReference type="CDD" id="cd00090">
    <property type="entry name" value="HTH_ARSR"/>
    <property type="match status" value="1"/>
</dbReference>
<dbReference type="RefSeq" id="WP_184129867.1">
    <property type="nucleotide sequence ID" value="NZ_JACHKT010000002.1"/>
</dbReference>
<keyword evidence="3" id="KW-0804">Transcription</keyword>
<dbReference type="InterPro" id="IPR036388">
    <property type="entry name" value="WH-like_DNA-bd_sf"/>
</dbReference>
<dbReference type="InterPro" id="IPR036390">
    <property type="entry name" value="WH_DNA-bd_sf"/>
</dbReference>
<dbReference type="GO" id="GO:0043200">
    <property type="term" value="P:response to amino acid"/>
    <property type="evidence" value="ECO:0007669"/>
    <property type="project" value="TreeGrafter"/>
</dbReference>
<dbReference type="PROSITE" id="PS00519">
    <property type="entry name" value="HTH_ASNC_1"/>
    <property type="match status" value="1"/>
</dbReference>
<keyword evidence="2 5" id="KW-0238">DNA-binding</keyword>
<dbReference type="SUPFAM" id="SSF54909">
    <property type="entry name" value="Dimeric alpha+beta barrel"/>
    <property type="match status" value="1"/>
</dbReference>
<dbReference type="PANTHER" id="PTHR30154">
    <property type="entry name" value="LEUCINE-RESPONSIVE REGULATORY PROTEIN"/>
    <property type="match status" value="1"/>
</dbReference>
<dbReference type="AlphaFoldDB" id="A0A841ENQ7"/>
<dbReference type="InterPro" id="IPR011991">
    <property type="entry name" value="ArsR-like_HTH"/>
</dbReference>
<sequence length="157" mass="17690">MAALDNIDLQILQFLQANALMTNKEIASRLNLTTTPIHERIKRLENEGVIEKYTAILNKSKLGKSLVVLVDVTLKEHAASFLEQFEKDVLLLPEVVECYCISGGSDFLLKVLVKDMDEYRHFILHKLATLSNIGNAQSRFVVNEIKSQTPVPINLVQ</sequence>
<dbReference type="PROSITE" id="PS50956">
    <property type="entry name" value="HTH_ASNC_2"/>
    <property type="match status" value="1"/>
</dbReference>
<dbReference type="EMBL" id="JACHKT010000002">
    <property type="protein sequence ID" value="MBB6001920.1"/>
    <property type="molecule type" value="Genomic_DNA"/>
</dbReference>